<sequence length="346" mass="38941">MSFVLAEYDSDFSYLHLSRRRAVRPCPPLLSSGCLMIVFRGLQDSLPLLLFSDQTDGFFDVEKTLYDEICDGAAYPDAPASESPFDPEAYSSYGAWSPVNSPRESFNSDATSPATTIDPTTTLSGSTLAFSLPASPCVQPNIAEDEHAGHTTKQLRTHYTRGAKKMANYSEETDEEDEYEPKPNTRSPKRARRTPLSTPELDSDVSSLPSTPLSTSVRSPRQTLPLPRRASRVRKPKGNYSSPEKDYDVSDDDSDFCLNDKPKKSQRHRPRGTGDFPCTFENCGMMFQRANDRKRHQHFCREHMDPDQRRALDAKTQCDACGKSVSRSDALMRHKRTCRELHPELN</sequence>
<keyword evidence="1" id="KW-0479">Metal-binding</keyword>
<gene>
    <name evidence="4" type="ORF">EV420DRAFT_1667673</name>
</gene>
<proteinExistence type="predicted"/>
<dbReference type="Proteomes" id="UP001175211">
    <property type="component" value="Unassembled WGS sequence"/>
</dbReference>
<dbReference type="GeneID" id="85362550"/>
<keyword evidence="1" id="KW-0862">Zinc</keyword>
<protein>
    <recommendedName>
        <fullName evidence="3">C2H2-type domain-containing protein</fullName>
    </recommendedName>
</protein>
<dbReference type="PROSITE" id="PS50157">
    <property type="entry name" value="ZINC_FINGER_C2H2_2"/>
    <property type="match status" value="2"/>
</dbReference>
<evidence type="ECO:0000313" key="5">
    <source>
        <dbReference type="Proteomes" id="UP001175211"/>
    </source>
</evidence>
<dbReference type="RefSeq" id="XP_060332832.1">
    <property type="nucleotide sequence ID" value="XM_060479002.1"/>
</dbReference>
<comment type="caution">
    <text evidence="4">The sequence shown here is derived from an EMBL/GenBank/DDBJ whole genome shotgun (WGS) entry which is preliminary data.</text>
</comment>
<feature type="domain" description="C2H2-type" evidence="3">
    <location>
        <begin position="276"/>
        <end position="308"/>
    </location>
</feature>
<organism evidence="4 5">
    <name type="scientific">Armillaria tabescens</name>
    <name type="common">Ringless honey mushroom</name>
    <name type="synonym">Agaricus tabescens</name>
    <dbReference type="NCBI Taxonomy" id="1929756"/>
    <lineage>
        <taxon>Eukaryota</taxon>
        <taxon>Fungi</taxon>
        <taxon>Dikarya</taxon>
        <taxon>Basidiomycota</taxon>
        <taxon>Agaricomycotina</taxon>
        <taxon>Agaricomycetes</taxon>
        <taxon>Agaricomycetidae</taxon>
        <taxon>Agaricales</taxon>
        <taxon>Marasmiineae</taxon>
        <taxon>Physalacriaceae</taxon>
        <taxon>Desarmillaria</taxon>
    </lineage>
</organism>
<dbReference type="EMBL" id="JAUEPS010000011">
    <property type="protein sequence ID" value="KAK0460935.1"/>
    <property type="molecule type" value="Genomic_DNA"/>
</dbReference>
<evidence type="ECO:0000259" key="3">
    <source>
        <dbReference type="PROSITE" id="PS50157"/>
    </source>
</evidence>
<dbReference type="GO" id="GO:0008270">
    <property type="term" value="F:zinc ion binding"/>
    <property type="evidence" value="ECO:0007669"/>
    <property type="project" value="UniProtKB-KW"/>
</dbReference>
<accession>A0AA39TVK5</accession>
<evidence type="ECO:0000256" key="2">
    <source>
        <dbReference type="SAM" id="MobiDB-lite"/>
    </source>
</evidence>
<reference evidence="4" key="1">
    <citation type="submission" date="2023-06" db="EMBL/GenBank/DDBJ databases">
        <authorList>
            <consortium name="Lawrence Berkeley National Laboratory"/>
            <person name="Ahrendt S."/>
            <person name="Sahu N."/>
            <person name="Indic B."/>
            <person name="Wong-Bajracharya J."/>
            <person name="Merenyi Z."/>
            <person name="Ke H.-M."/>
            <person name="Monk M."/>
            <person name="Kocsube S."/>
            <person name="Drula E."/>
            <person name="Lipzen A."/>
            <person name="Balint B."/>
            <person name="Henrissat B."/>
            <person name="Andreopoulos B."/>
            <person name="Martin F.M."/>
            <person name="Harder C.B."/>
            <person name="Rigling D."/>
            <person name="Ford K.L."/>
            <person name="Foster G.D."/>
            <person name="Pangilinan J."/>
            <person name="Papanicolaou A."/>
            <person name="Barry K."/>
            <person name="LaButti K."/>
            <person name="Viragh M."/>
            <person name="Koriabine M."/>
            <person name="Yan M."/>
            <person name="Riley R."/>
            <person name="Champramary S."/>
            <person name="Plett K.L."/>
            <person name="Tsai I.J."/>
            <person name="Slot J."/>
            <person name="Sipos G."/>
            <person name="Plett J."/>
            <person name="Nagy L.G."/>
            <person name="Grigoriev I.V."/>
        </authorList>
    </citation>
    <scope>NUCLEOTIDE SEQUENCE</scope>
    <source>
        <strain evidence="4">CCBAS 213</strain>
    </source>
</reference>
<dbReference type="Gene3D" id="3.30.160.60">
    <property type="entry name" value="Classic Zinc Finger"/>
    <property type="match status" value="1"/>
</dbReference>
<name>A0AA39TVK5_ARMTA</name>
<keyword evidence="5" id="KW-1185">Reference proteome</keyword>
<feature type="compositionally biased region" description="Low complexity" evidence="2">
    <location>
        <begin position="204"/>
        <end position="221"/>
    </location>
</feature>
<feature type="region of interest" description="Disordered" evidence="2">
    <location>
        <begin position="167"/>
        <end position="271"/>
    </location>
</feature>
<evidence type="ECO:0000256" key="1">
    <source>
        <dbReference type="PROSITE-ProRule" id="PRU00042"/>
    </source>
</evidence>
<dbReference type="AlphaFoldDB" id="A0AA39TVK5"/>
<keyword evidence="1" id="KW-0863">Zinc-finger</keyword>
<evidence type="ECO:0000313" key="4">
    <source>
        <dbReference type="EMBL" id="KAK0460935.1"/>
    </source>
</evidence>
<feature type="domain" description="C2H2-type" evidence="3">
    <location>
        <begin position="316"/>
        <end position="346"/>
    </location>
</feature>
<dbReference type="InterPro" id="IPR013087">
    <property type="entry name" value="Znf_C2H2_type"/>
</dbReference>